<protein>
    <submittedName>
        <fullName evidence="6">Energy-coupling factor transporter transmembrane protein EcfT</fullName>
    </submittedName>
</protein>
<dbReference type="KEGG" id="grc:GI584_11935"/>
<evidence type="ECO:0000313" key="6">
    <source>
        <dbReference type="EMBL" id="QGH34698.1"/>
    </source>
</evidence>
<dbReference type="RefSeq" id="WP_153791371.1">
    <property type="nucleotide sequence ID" value="NZ_CP045915.1"/>
</dbReference>
<feature type="transmembrane region" description="Helical" evidence="5">
    <location>
        <begin position="21"/>
        <end position="53"/>
    </location>
</feature>
<keyword evidence="4 5" id="KW-0472">Membrane</keyword>
<evidence type="ECO:0000256" key="5">
    <source>
        <dbReference type="SAM" id="Phobius"/>
    </source>
</evidence>
<dbReference type="Pfam" id="PF02361">
    <property type="entry name" value="CbiQ"/>
    <property type="match status" value="1"/>
</dbReference>
<evidence type="ECO:0000313" key="7">
    <source>
        <dbReference type="Proteomes" id="UP000339690"/>
    </source>
</evidence>
<dbReference type="GO" id="GO:0043190">
    <property type="term" value="C:ATP-binding cassette (ABC) transporter complex"/>
    <property type="evidence" value="ECO:0007669"/>
    <property type="project" value="TreeGrafter"/>
</dbReference>
<evidence type="ECO:0000256" key="1">
    <source>
        <dbReference type="ARBA" id="ARBA00004141"/>
    </source>
</evidence>
<keyword evidence="3 5" id="KW-1133">Transmembrane helix</keyword>
<feature type="transmembrane region" description="Helical" evidence="5">
    <location>
        <begin position="114"/>
        <end position="134"/>
    </location>
</feature>
<proteinExistence type="predicted"/>
<feature type="transmembrane region" description="Helical" evidence="5">
    <location>
        <begin position="59"/>
        <end position="83"/>
    </location>
</feature>
<keyword evidence="7" id="KW-1185">Reference proteome</keyword>
<dbReference type="InterPro" id="IPR003339">
    <property type="entry name" value="ABC/ECF_trnsptr_transmembrane"/>
</dbReference>
<evidence type="ECO:0000256" key="4">
    <source>
        <dbReference type="ARBA" id="ARBA00023136"/>
    </source>
</evidence>
<name>A0A5Q2TNN2_9BACI</name>
<dbReference type="InterPro" id="IPR052770">
    <property type="entry name" value="Cobalt_transport_CbiQ"/>
</dbReference>
<dbReference type="PANTHER" id="PTHR43723">
    <property type="entry name" value="COBALT TRANSPORT PROTEIN CBIQ"/>
    <property type="match status" value="1"/>
</dbReference>
<organism evidence="6 7">
    <name type="scientific">Gracilibacillus salitolerans</name>
    <dbReference type="NCBI Taxonomy" id="2663022"/>
    <lineage>
        <taxon>Bacteria</taxon>
        <taxon>Bacillati</taxon>
        <taxon>Bacillota</taxon>
        <taxon>Bacilli</taxon>
        <taxon>Bacillales</taxon>
        <taxon>Bacillaceae</taxon>
        <taxon>Gracilibacillus</taxon>
    </lineage>
</organism>
<feature type="transmembrane region" description="Helical" evidence="5">
    <location>
        <begin position="235"/>
        <end position="258"/>
    </location>
</feature>
<keyword evidence="2 5" id="KW-0812">Transmembrane</keyword>
<comment type="subcellular location">
    <subcellularLocation>
        <location evidence="1">Membrane</location>
        <topology evidence="1">Multi-pass membrane protein</topology>
    </subcellularLocation>
</comment>
<reference evidence="6 7" key="1">
    <citation type="submission" date="2019-11" db="EMBL/GenBank/DDBJ databases">
        <title>Gracilibacillus salitolerans sp. nov., a moderate halophile isolated from a saline soil in northwest China.</title>
        <authorList>
            <person name="Gan L."/>
        </authorList>
    </citation>
    <scope>NUCLEOTIDE SEQUENCE [LARGE SCALE GENOMIC DNA]</scope>
    <source>
        <strain evidence="6 7">SCU50</strain>
    </source>
</reference>
<dbReference type="Proteomes" id="UP000339690">
    <property type="component" value="Chromosome"/>
</dbReference>
<accession>A0A5Q2TNN2</accession>
<dbReference type="PANTHER" id="PTHR43723:SF1">
    <property type="entry name" value="COBALT TRANSPORT PROTEIN CBIQ"/>
    <property type="match status" value="1"/>
</dbReference>
<dbReference type="AlphaFoldDB" id="A0A5Q2TNN2"/>
<gene>
    <name evidence="6" type="ORF">GI584_11935</name>
</gene>
<evidence type="ECO:0000256" key="2">
    <source>
        <dbReference type="ARBA" id="ARBA00022692"/>
    </source>
</evidence>
<dbReference type="GO" id="GO:0006824">
    <property type="term" value="P:cobalt ion transport"/>
    <property type="evidence" value="ECO:0007669"/>
    <property type="project" value="TreeGrafter"/>
</dbReference>
<sequence length="264" mass="30668">MSISISYQPTWLHRINPSFKLLALTALFIGMLFIHNPNFLLYMIIGASALYLFGTGHSWKVIGLLAIPLTIIFLSSSTTMIFFGEGEHTWFKFGLIHITEESFYRGIHLGLRSIVFGLLSLLFALTTRPVYLFYSTMQQLKLKPKYAYSFMAAIRMLPIIVEEFQTLRQAFKVRGVQYSKGIKGMYEKIKLYAIPLLAQSIRRAHRIAVAMEAKQFSKNNKRTFYYHLGYTNKDLLFFLFLLVWLIISYVCSNQFVVFPVEYVR</sequence>
<evidence type="ECO:0000256" key="3">
    <source>
        <dbReference type="ARBA" id="ARBA00022989"/>
    </source>
</evidence>
<dbReference type="CDD" id="cd16914">
    <property type="entry name" value="EcfT"/>
    <property type="match status" value="1"/>
</dbReference>
<dbReference type="EMBL" id="CP045915">
    <property type="protein sequence ID" value="QGH34698.1"/>
    <property type="molecule type" value="Genomic_DNA"/>
</dbReference>